<keyword evidence="1" id="KW-1133">Transmembrane helix</keyword>
<keyword evidence="1" id="KW-0812">Transmembrane</keyword>
<name>A0A8S9V3P3_PHYIN</name>
<sequence>VCNEAYQRFPGHSFAFVSARNYKISENKRQHRIYSKTLVCTHHGYKCKPKGSSERQHKLVRFTGCTADPALLDDRATMRKAGAYPPDIFTYVRKQTGVHSRQNKNIFPSTVTYILCISLFPVWLFSVEKACTLRDVHNIIQSLKRDKRHETSDFDRVKKILDEFCSADACNSAEMLVDPTSKVLEAVVFINRSPECSGCSIQTLQLRCLRRIWKRREMMKETNATLGGRILFKHIVLLLVSLSGPARNTITLSVSRAEMAGQQVGARVVASVKIKSVIKEAITALIYAKSKVNYLEYEEALLYHPVAINKLVLRVSFINHSDVCKEQWTIVTFRIFRTTSMTALKQSERGGEKVIKKPFYLDEVVSTVKTLLNWAENAYLCEINCVGSRPQIDGEDQELSAMAMKIRSHAFKYVKAEYKFAIVGETHYTFDMFKSRQARVTHD</sequence>
<dbReference type="AlphaFoldDB" id="A0A8S9V3P3"/>
<dbReference type="EMBL" id="JAACNO010000765">
    <property type="protein sequence ID" value="KAF4145058.1"/>
    <property type="molecule type" value="Genomic_DNA"/>
</dbReference>
<accession>A0A8S9V3P3</accession>
<dbReference type="Proteomes" id="UP000704712">
    <property type="component" value="Unassembled WGS sequence"/>
</dbReference>
<feature type="non-terminal residue" evidence="2">
    <location>
        <position position="443"/>
    </location>
</feature>
<organism evidence="2 3">
    <name type="scientific">Phytophthora infestans</name>
    <name type="common">Potato late blight agent</name>
    <name type="synonym">Botrytis infestans</name>
    <dbReference type="NCBI Taxonomy" id="4787"/>
    <lineage>
        <taxon>Eukaryota</taxon>
        <taxon>Sar</taxon>
        <taxon>Stramenopiles</taxon>
        <taxon>Oomycota</taxon>
        <taxon>Peronosporomycetes</taxon>
        <taxon>Peronosporales</taxon>
        <taxon>Peronosporaceae</taxon>
        <taxon>Phytophthora</taxon>
    </lineage>
</organism>
<evidence type="ECO:0000256" key="1">
    <source>
        <dbReference type="SAM" id="Phobius"/>
    </source>
</evidence>
<protein>
    <submittedName>
        <fullName evidence="2">Uncharacterized protein</fullName>
    </submittedName>
</protein>
<evidence type="ECO:0000313" key="2">
    <source>
        <dbReference type="EMBL" id="KAF4145058.1"/>
    </source>
</evidence>
<keyword evidence="1" id="KW-0472">Membrane</keyword>
<evidence type="ECO:0000313" key="3">
    <source>
        <dbReference type="Proteomes" id="UP000704712"/>
    </source>
</evidence>
<comment type="caution">
    <text evidence="2">The sequence shown here is derived from an EMBL/GenBank/DDBJ whole genome shotgun (WGS) entry which is preliminary data.</text>
</comment>
<feature type="transmembrane region" description="Helical" evidence="1">
    <location>
        <begin position="106"/>
        <end position="125"/>
    </location>
</feature>
<reference evidence="2" key="1">
    <citation type="submission" date="2020-03" db="EMBL/GenBank/DDBJ databases">
        <title>Hybrid Assembly of Korean Phytophthora infestans isolates.</title>
        <authorList>
            <person name="Prokchorchik M."/>
            <person name="Lee Y."/>
            <person name="Seo J."/>
            <person name="Cho J.-H."/>
            <person name="Park Y.-E."/>
            <person name="Jang D.-C."/>
            <person name="Im J.-S."/>
            <person name="Choi J.-G."/>
            <person name="Park H.-J."/>
            <person name="Lee G.-B."/>
            <person name="Lee Y.-G."/>
            <person name="Hong S.-Y."/>
            <person name="Cho K."/>
            <person name="Sohn K.H."/>
        </authorList>
    </citation>
    <scope>NUCLEOTIDE SEQUENCE</scope>
    <source>
        <strain evidence="2">KR_2_A2</strain>
    </source>
</reference>
<proteinExistence type="predicted"/>
<gene>
    <name evidence="2" type="ORF">GN958_ATG05765</name>
</gene>